<evidence type="ECO:0000313" key="1">
    <source>
        <dbReference type="EMBL" id="KIV84215.1"/>
    </source>
</evidence>
<sequence length="535" mass="60242">MAYGITLTRATKNLDPCEGLRCSCLYLRSARLIMGRRAIGDIAACFNDVHLKLNILSEVSFTASDLEGLRYLPFWSGKARRPRKSPELPSMEMSWPFFHQGLSRRMTDIHDLPHESLLQISEYLSLKPYGASDTCSYLLALSLTSKRFCVVSQELLYRAVVLSSPGSAIYFARTLSQHPCLGLLVRYFEAGVLKHQDDGKNCSDLDDNSLPESTVPEKDEVERYLLPPLRKWCSITPQVFEDIQSNKDAIWISSILSQLYNLTEVELQLGSSAQYLNGLIKWCSVEAKVGAGFMNVSSLSLLANEDVGIDVAAILQLPCLTTFRSWGLRAHSLPRTTEDISVTLCRLELYHPHMDEGEVVKLLRSCHNIRRFELQPILGMTQGFPWYHAERVAQRIIAGLDQCKETLQVLEIDTWTTSQSADETIDLSGYRKLIKLMLPATEVVTIKGGSQTHAQLAILPTSLKSLLIVMAPRGRANGIRSALLRYVENGQFSRDLTKLDITWERCPTPEIPEMRDIECACVRRGILFSSRLSHR</sequence>
<reference evidence="1 2" key="1">
    <citation type="submission" date="2015-01" db="EMBL/GenBank/DDBJ databases">
        <title>The Genome Sequence of Exophiala sideris CBS121828.</title>
        <authorList>
            <consortium name="The Broad Institute Genomics Platform"/>
            <person name="Cuomo C."/>
            <person name="de Hoog S."/>
            <person name="Gorbushina A."/>
            <person name="Stielow B."/>
            <person name="Teixiera M."/>
            <person name="Abouelleil A."/>
            <person name="Chapman S.B."/>
            <person name="Priest M."/>
            <person name="Young S.K."/>
            <person name="Wortman J."/>
            <person name="Nusbaum C."/>
            <person name="Birren B."/>
        </authorList>
    </citation>
    <scope>NUCLEOTIDE SEQUENCE [LARGE SCALE GENOMIC DNA]</scope>
    <source>
        <strain evidence="1 2">CBS 121828</strain>
    </source>
</reference>
<gene>
    <name evidence="1" type="ORF">PV11_00007</name>
</gene>
<dbReference type="AlphaFoldDB" id="A0A0D1W6B4"/>
<accession>A0A0D1W6B4</accession>
<dbReference type="OrthoDB" id="4123128at2759"/>
<dbReference type="Proteomes" id="UP000053599">
    <property type="component" value="Unassembled WGS sequence"/>
</dbReference>
<organism evidence="1 2">
    <name type="scientific">Exophiala sideris</name>
    <dbReference type="NCBI Taxonomy" id="1016849"/>
    <lineage>
        <taxon>Eukaryota</taxon>
        <taxon>Fungi</taxon>
        <taxon>Dikarya</taxon>
        <taxon>Ascomycota</taxon>
        <taxon>Pezizomycotina</taxon>
        <taxon>Eurotiomycetes</taxon>
        <taxon>Chaetothyriomycetidae</taxon>
        <taxon>Chaetothyriales</taxon>
        <taxon>Herpotrichiellaceae</taxon>
        <taxon>Exophiala</taxon>
    </lineage>
</organism>
<evidence type="ECO:0000313" key="2">
    <source>
        <dbReference type="Proteomes" id="UP000053599"/>
    </source>
</evidence>
<dbReference type="STRING" id="1016849.A0A0D1W6B4"/>
<dbReference type="EMBL" id="KN846951">
    <property type="protein sequence ID" value="KIV84215.1"/>
    <property type="molecule type" value="Genomic_DNA"/>
</dbReference>
<name>A0A0D1W6B4_9EURO</name>
<proteinExistence type="predicted"/>
<protein>
    <submittedName>
        <fullName evidence="1">Uncharacterized protein</fullName>
    </submittedName>
</protein>
<dbReference type="HOGENOM" id="CLU_038172_0_0_1"/>